<feature type="signal peptide" evidence="1">
    <location>
        <begin position="1"/>
        <end position="18"/>
    </location>
</feature>
<accession>A0ABU0E686</accession>
<dbReference type="RefSeq" id="WP_307409615.1">
    <property type="nucleotide sequence ID" value="NZ_JAUSUR010000005.1"/>
</dbReference>
<organism evidence="2 3">
    <name type="scientific">Breznakia pachnodae</name>
    <dbReference type="NCBI Taxonomy" id="265178"/>
    <lineage>
        <taxon>Bacteria</taxon>
        <taxon>Bacillati</taxon>
        <taxon>Bacillota</taxon>
        <taxon>Erysipelotrichia</taxon>
        <taxon>Erysipelotrichales</taxon>
        <taxon>Erysipelotrichaceae</taxon>
        <taxon>Breznakia</taxon>
    </lineage>
</organism>
<dbReference type="InterPro" id="IPR036699">
    <property type="entry name" value="YehR-like_sf"/>
</dbReference>
<dbReference type="SUPFAM" id="SSF160704">
    <property type="entry name" value="YehR-like"/>
    <property type="match status" value="1"/>
</dbReference>
<comment type="caution">
    <text evidence="2">The sequence shown here is derived from an EMBL/GenBank/DDBJ whole genome shotgun (WGS) entry which is preliminary data.</text>
</comment>
<evidence type="ECO:0008006" key="4">
    <source>
        <dbReference type="Google" id="ProtNLM"/>
    </source>
</evidence>
<evidence type="ECO:0000313" key="3">
    <source>
        <dbReference type="Proteomes" id="UP001230220"/>
    </source>
</evidence>
<dbReference type="Proteomes" id="UP001230220">
    <property type="component" value="Unassembled WGS sequence"/>
</dbReference>
<dbReference type="PROSITE" id="PS51257">
    <property type="entry name" value="PROKAR_LIPOPROTEIN"/>
    <property type="match status" value="1"/>
</dbReference>
<proteinExistence type="predicted"/>
<keyword evidence="1" id="KW-0732">Signal</keyword>
<sequence length="151" mass="16453">MKKIILMCLLTLTLAACGSSNSSDKTATCTLTDDSNENNVADVKVTKTDGKLSKIVMEVNGELVESYFDEYSAEELEDLLLEGLIGELDGYAGITSDIKVDDKEFTYSISVNIDPSKMNDEELEEMDIADLDADAFAKQLSDSGYSCGDFK</sequence>
<feature type="chain" id="PRO_5046588811" description="DUF1307 domain-containing protein" evidence="1">
    <location>
        <begin position="19"/>
        <end position="151"/>
    </location>
</feature>
<gene>
    <name evidence="2" type="ORF">J2S15_002966</name>
</gene>
<dbReference type="EMBL" id="JAUSUR010000005">
    <property type="protein sequence ID" value="MDQ0362213.1"/>
    <property type="molecule type" value="Genomic_DNA"/>
</dbReference>
<name>A0ABU0E686_9FIRM</name>
<keyword evidence="3" id="KW-1185">Reference proteome</keyword>
<evidence type="ECO:0000256" key="1">
    <source>
        <dbReference type="SAM" id="SignalP"/>
    </source>
</evidence>
<protein>
    <recommendedName>
        <fullName evidence="4">DUF1307 domain-containing protein</fullName>
    </recommendedName>
</protein>
<evidence type="ECO:0000313" key="2">
    <source>
        <dbReference type="EMBL" id="MDQ0362213.1"/>
    </source>
</evidence>
<reference evidence="2 3" key="1">
    <citation type="submission" date="2023-07" db="EMBL/GenBank/DDBJ databases">
        <title>Genomic Encyclopedia of Type Strains, Phase IV (KMG-IV): sequencing the most valuable type-strain genomes for metagenomic binning, comparative biology and taxonomic classification.</title>
        <authorList>
            <person name="Goeker M."/>
        </authorList>
    </citation>
    <scope>NUCLEOTIDE SEQUENCE [LARGE SCALE GENOMIC DNA]</scope>
    <source>
        <strain evidence="2 3">DSM 16784</strain>
    </source>
</reference>